<feature type="region of interest" description="Disordered" evidence="1">
    <location>
        <begin position="240"/>
        <end position="277"/>
    </location>
</feature>
<feature type="compositionally biased region" description="Polar residues" evidence="1">
    <location>
        <begin position="151"/>
        <end position="161"/>
    </location>
</feature>
<sequence length="277" mass="30433">MVIHGRPADSRRNTRQLLLSAVRGATPLACPAPPLMNAWGYFWGYVPIWGYRYPGGIGARRPYGPVLPHDQAYENDSYLWNSLERVLLTSAPTAERPRPSGPSSPPVRRCQPDRASRQPTQFRQSVGTHGRVEPACPSFRRRALVHGSHWARSSPNPGTSPTDRRRLGSAKLGHPVEDTARQARLDRPATTTPGTKAIADDGLVAEEGVLDAGLPMVARGLLPVAPAEPFHVGDRAIARTRARSAIPSPSWSTAPPPARRARRRPRRTRPCPRPRQP</sequence>
<dbReference type="KEGG" id="abac:LuPra_02684"/>
<feature type="compositionally biased region" description="Polar residues" evidence="1">
    <location>
        <begin position="117"/>
        <end position="127"/>
    </location>
</feature>
<evidence type="ECO:0000313" key="3">
    <source>
        <dbReference type="Proteomes" id="UP000076079"/>
    </source>
</evidence>
<name>A0A143PLM0_LUTPR</name>
<proteinExistence type="predicted"/>
<reference evidence="3" key="2">
    <citation type="submission" date="2016-04" db="EMBL/GenBank/DDBJ databases">
        <title>First Complete Genome Sequence of a Subdivision 6 Acidobacterium.</title>
        <authorList>
            <person name="Huang S."/>
            <person name="Vieira S."/>
            <person name="Bunk B."/>
            <person name="Riedel T."/>
            <person name="Sproeer C."/>
            <person name="Overmann J."/>
        </authorList>
    </citation>
    <scope>NUCLEOTIDE SEQUENCE [LARGE SCALE GENOMIC DNA]</scope>
    <source>
        <strain evidence="3">DSM 100886 HEG_-6_39</strain>
    </source>
</reference>
<feature type="compositionally biased region" description="Basic residues" evidence="1">
    <location>
        <begin position="259"/>
        <end position="277"/>
    </location>
</feature>
<reference evidence="2 3" key="1">
    <citation type="journal article" date="2016" name="Genome Announc.">
        <title>First Complete Genome Sequence of a Subdivision 6 Acidobacterium Strain.</title>
        <authorList>
            <person name="Huang S."/>
            <person name="Vieira S."/>
            <person name="Bunk B."/>
            <person name="Riedel T."/>
            <person name="Sproer C."/>
            <person name="Overmann J."/>
        </authorList>
    </citation>
    <scope>NUCLEOTIDE SEQUENCE [LARGE SCALE GENOMIC DNA]</scope>
    <source>
        <strain evidence="3">DSM 100886 HEG_-6_39</strain>
    </source>
</reference>
<organism evidence="2 3">
    <name type="scientific">Luteitalea pratensis</name>
    <dbReference type="NCBI Taxonomy" id="1855912"/>
    <lineage>
        <taxon>Bacteria</taxon>
        <taxon>Pseudomonadati</taxon>
        <taxon>Acidobacteriota</taxon>
        <taxon>Vicinamibacteria</taxon>
        <taxon>Vicinamibacterales</taxon>
        <taxon>Vicinamibacteraceae</taxon>
        <taxon>Luteitalea</taxon>
    </lineage>
</organism>
<keyword evidence="3" id="KW-1185">Reference proteome</keyword>
<feature type="compositionally biased region" description="Low complexity" evidence="1">
    <location>
        <begin position="243"/>
        <end position="253"/>
    </location>
</feature>
<gene>
    <name evidence="2" type="ORF">LuPra_02684</name>
</gene>
<evidence type="ECO:0000313" key="2">
    <source>
        <dbReference type="EMBL" id="AMY09467.1"/>
    </source>
</evidence>
<dbReference type="Proteomes" id="UP000076079">
    <property type="component" value="Chromosome"/>
</dbReference>
<feature type="region of interest" description="Disordered" evidence="1">
    <location>
        <begin position="91"/>
        <end position="177"/>
    </location>
</feature>
<accession>A0A143PLM0</accession>
<protein>
    <submittedName>
        <fullName evidence="2">Uncharacterized protein</fullName>
    </submittedName>
</protein>
<dbReference type="EMBL" id="CP015136">
    <property type="protein sequence ID" value="AMY09467.1"/>
    <property type="molecule type" value="Genomic_DNA"/>
</dbReference>
<evidence type="ECO:0000256" key="1">
    <source>
        <dbReference type="SAM" id="MobiDB-lite"/>
    </source>
</evidence>
<dbReference type="AlphaFoldDB" id="A0A143PLM0"/>